<dbReference type="InterPro" id="IPR036412">
    <property type="entry name" value="HAD-like_sf"/>
</dbReference>
<dbReference type="AlphaFoldDB" id="A0AAN8A120"/>
<organism evidence="2 3">
    <name type="scientific">Elasticomyces elasticus</name>
    <dbReference type="NCBI Taxonomy" id="574655"/>
    <lineage>
        <taxon>Eukaryota</taxon>
        <taxon>Fungi</taxon>
        <taxon>Dikarya</taxon>
        <taxon>Ascomycota</taxon>
        <taxon>Pezizomycotina</taxon>
        <taxon>Dothideomycetes</taxon>
        <taxon>Dothideomycetidae</taxon>
        <taxon>Mycosphaerellales</taxon>
        <taxon>Teratosphaeriaceae</taxon>
        <taxon>Elasticomyces</taxon>
    </lineage>
</organism>
<evidence type="ECO:0000313" key="2">
    <source>
        <dbReference type="EMBL" id="KAK5693743.1"/>
    </source>
</evidence>
<gene>
    <name evidence="2" type="ORF">LTR97_010313</name>
</gene>
<dbReference type="InterPro" id="IPR050849">
    <property type="entry name" value="HAD-like_hydrolase_phosphatase"/>
</dbReference>
<dbReference type="SUPFAM" id="SSF56784">
    <property type="entry name" value="HAD-like"/>
    <property type="match status" value="1"/>
</dbReference>
<feature type="compositionally biased region" description="Basic and acidic residues" evidence="1">
    <location>
        <begin position="55"/>
        <end position="75"/>
    </location>
</feature>
<dbReference type="Gene3D" id="3.40.50.1000">
    <property type="entry name" value="HAD superfamily/HAD-like"/>
    <property type="match status" value="1"/>
</dbReference>
<evidence type="ECO:0000313" key="3">
    <source>
        <dbReference type="Proteomes" id="UP001310594"/>
    </source>
</evidence>
<reference evidence="2" key="1">
    <citation type="submission" date="2023-08" db="EMBL/GenBank/DDBJ databases">
        <title>Black Yeasts Isolated from many extreme environments.</title>
        <authorList>
            <person name="Coleine C."/>
            <person name="Stajich J.E."/>
            <person name="Selbmann L."/>
        </authorList>
    </citation>
    <scope>NUCLEOTIDE SEQUENCE</scope>
    <source>
        <strain evidence="2">CCFEE 5810</strain>
    </source>
</reference>
<proteinExistence type="predicted"/>
<comment type="caution">
    <text evidence="2">The sequence shown here is derived from an EMBL/GenBank/DDBJ whole genome shotgun (WGS) entry which is preliminary data.</text>
</comment>
<dbReference type="Proteomes" id="UP001310594">
    <property type="component" value="Unassembled WGS sequence"/>
</dbReference>
<accession>A0AAN8A120</accession>
<evidence type="ECO:0000256" key="1">
    <source>
        <dbReference type="SAM" id="MobiDB-lite"/>
    </source>
</evidence>
<dbReference type="EMBL" id="JAVRQU010000017">
    <property type="protein sequence ID" value="KAK5693743.1"/>
    <property type="molecule type" value="Genomic_DNA"/>
</dbReference>
<sequence>MQSMNFPLKYAARNVRRHLGRPIHLVLDWDGTMTTNDTMAVLGDLPKSTYLRKLHESREGPEQSRKGDEENESGRPIKGPKRTSRLDGYPGSLWSDLGTAYMKDYQAHKAAHYPKSDPVDHNEYVKWLDSLRPIEYASAQRAMSTSHFRGVRSSDVESHAKDAIETQKVTLRDGCITLLLMFVSNGTDYVPPTGSKVSIISVNWSESFIRWALYHAVPEESQFNSDERINLLKYISNIEIHTNEIDGLDRLEGSSGTLNGHIRTAKEKSYYLPPARKYCQDEQELPLVVYVGDSGTDYKCLRNADVGIWLNDCGDGSVKERFRDTFQPLDVTEVTPFHVSKAKTLDHCDGETWCLWARSLADVGDYLERLGEPQATA</sequence>
<dbReference type="PANTHER" id="PTHR28181:SF1">
    <property type="entry name" value="COLD TOLERANCE PROTEIN 1"/>
    <property type="match status" value="1"/>
</dbReference>
<protein>
    <submittedName>
        <fullName evidence="2">Uncharacterized protein</fullName>
    </submittedName>
</protein>
<name>A0AAN8A120_9PEZI</name>
<dbReference type="PANTHER" id="PTHR28181">
    <property type="entry name" value="UPF0655 PROTEIN YCR015C"/>
    <property type="match status" value="1"/>
</dbReference>
<dbReference type="InterPro" id="IPR023214">
    <property type="entry name" value="HAD_sf"/>
</dbReference>
<feature type="region of interest" description="Disordered" evidence="1">
    <location>
        <begin position="55"/>
        <end position="88"/>
    </location>
</feature>